<evidence type="ECO:0000256" key="4">
    <source>
        <dbReference type="ARBA" id="ARBA00022801"/>
    </source>
</evidence>
<evidence type="ECO:0000256" key="5">
    <source>
        <dbReference type="ARBA" id="ARBA00022833"/>
    </source>
</evidence>
<keyword evidence="3" id="KW-0479">Metal-binding</keyword>
<organism evidence="10 11">
    <name type="scientific">Aquipuribacter hungaricus</name>
    <dbReference type="NCBI Taxonomy" id="545624"/>
    <lineage>
        <taxon>Bacteria</taxon>
        <taxon>Bacillati</taxon>
        <taxon>Actinomycetota</taxon>
        <taxon>Actinomycetes</taxon>
        <taxon>Micrococcales</taxon>
        <taxon>Intrasporangiaceae</taxon>
        <taxon>Aquipuribacter</taxon>
    </lineage>
</organism>
<feature type="transmembrane region" description="Helical" evidence="8">
    <location>
        <begin position="37"/>
        <end position="56"/>
    </location>
</feature>
<protein>
    <submittedName>
        <fullName evidence="10">M48 family metalloprotease</fullName>
        <ecNumber evidence="10">3.4.24.-</ecNumber>
    </submittedName>
</protein>
<keyword evidence="8" id="KW-1133">Transmembrane helix</keyword>
<keyword evidence="4 10" id="KW-0378">Hydrolase</keyword>
<evidence type="ECO:0000256" key="7">
    <source>
        <dbReference type="SAM" id="MobiDB-lite"/>
    </source>
</evidence>
<feature type="transmembrane region" description="Helical" evidence="8">
    <location>
        <begin position="253"/>
        <end position="271"/>
    </location>
</feature>
<keyword evidence="8" id="KW-0472">Membrane</keyword>
<feature type="transmembrane region" description="Helical" evidence="8">
    <location>
        <begin position="659"/>
        <end position="681"/>
    </location>
</feature>
<dbReference type="Proteomes" id="UP001595685">
    <property type="component" value="Unassembled WGS sequence"/>
</dbReference>
<dbReference type="Gene3D" id="3.30.2010.10">
    <property type="entry name" value="Metalloproteases ('zincins'), catalytic domain"/>
    <property type="match status" value="1"/>
</dbReference>
<dbReference type="RefSeq" id="WP_340291310.1">
    <property type="nucleotide sequence ID" value="NZ_JBBEOI010000036.1"/>
</dbReference>
<evidence type="ECO:0000313" key="11">
    <source>
        <dbReference type="Proteomes" id="UP001595685"/>
    </source>
</evidence>
<reference evidence="11" key="1">
    <citation type="journal article" date="2019" name="Int. J. Syst. Evol. Microbiol.">
        <title>The Global Catalogue of Microorganisms (GCM) 10K type strain sequencing project: providing services to taxonomists for standard genome sequencing and annotation.</title>
        <authorList>
            <consortium name="The Broad Institute Genomics Platform"/>
            <consortium name="The Broad Institute Genome Sequencing Center for Infectious Disease"/>
            <person name="Wu L."/>
            <person name="Ma J."/>
        </authorList>
    </citation>
    <scope>NUCLEOTIDE SEQUENCE [LARGE SCALE GENOMIC DNA]</scope>
    <source>
        <strain evidence="11">NCAIM B.02333</strain>
    </source>
</reference>
<evidence type="ECO:0000256" key="6">
    <source>
        <dbReference type="ARBA" id="ARBA00023049"/>
    </source>
</evidence>
<evidence type="ECO:0000256" key="2">
    <source>
        <dbReference type="ARBA" id="ARBA00022670"/>
    </source>
</evidence>
<feature type="transmembrane region" description="Helical" evidence="8">
    <location>
        <begin position="750"/>
        <end position="773"/>
    </location>
</feature>
<dbReference type="EC" id="3.4.24.-" evidence="10"/>
<feature type="transmembrane region" description="Helical" evidence="8">
    <location>
        <begin position="588"/>
        <end position="606"/>
    </location>
</feature>
<comment type="cofactor">
    <cofactor evidence="1">
        <name>Zn(2+)</name>
        <dbReference type="ChEBI" id="CHEBI:29105"/>
    </cofactor>
</comment>
<feature type="domain" description="Peptidase M48" evidence="9">
    <location>
        <begin position="146"/>
        <end position="328"/>
    </location>
</feature>
<feature type="transmembrane region" description="Helical" evidence="8">
    <location>
        <begin position="626"/>
        <end position="652"/>
    </location>
</feature>
<keyword evidence="8" id="KW-0812">Transmembrane</keyword>
<evidence type="ECO:0000256" key="8">
    <source>
        <dbReference type="SAM" id="Phobius"/>
    </source>
</evidence>
<feature type="transmembrane region" description="Helical" evidence="8">
    <location>
        <begin position="223"/>
        <end position="247"/>
    </location>
</feature>
<gene>
    <name evidence="10" type="ORF">ACFOLH_17180</name>
</gene>
<name>A0ABV7WMC4_9MICO</name>
<evidence type="ECO:0000313" key="10">
    <source>
        <dbReference type="EMBL" id="MFC3690082.1"/>
    </source>
</evidence>
<accession>A0ABV7WMC4</accession>
<feature type="transmembrane region" description="Helical" evidence="8">
    <location>
        <begin position="483"/>
        <end position="503"/>
    </location>
</feature>
<sequence>MAGPGVLPGHAPGPGSSRRTDAALSPRALPSDTSVRFLLLLAAVASASLFLFSSLWSTVRGQAFLGTLVGCGTGLGDLAAGSVADTALVLQEQAGCRSGLEREQAVSALAGTALVLLLGWLGYRVLPRWRVRRARLVRLDEVDGAALHGAVAVLAHEAGLGTQPRVLVDVANPGVQAFVLGTSARPVLGATGGLVVLQVTDPPAFRAVVRHELAHLAARDVPWAFVTVAVWWAFVGLALVPVLVVLAVSDLVYVARLGWRAVVLAVLVLLLRNAVLRAREAYADALAAELGSHEDLDRVLAAGAGAGGGDTWGRHLLRRHPTVPRRRRLLADPDGLFVAELPVALAAGLVTATSFQALESVSVLLLPPAASVWVPAVLVAPLLAVVLCVGSWRAGLRAVARGRERAVAWPLGLGAGAGMALGPLLTFEAAAGAVVHGPVGALGYVVWGLGVLGLVCLLARYAADAGRLGVRAALGGPSPRTPLLVHVVAVTAATAALLAYGHLSLLAMASGDATVALGNVVLLLLAGAWFGDDGLLLLLVACAVVAPLLLAARRPSAPGPAPGGAWAWRDRTAPVPDLGPSPRPRLRVPLLAAALLGLAAVGWHLLLRGLGPVVLDDATWRSDRFAATLGLASMGLVAVAAVLGGLVAVALLPSRWWPLGVLGGAVSLLVGGLGVALAYSGGGCGLLPRAGPRDCSPPTPAALWAVLAQPTGLAVLWLLLVPAVLGVLASVGRAPDAVADLSGRPSRSRLVAVPLVAVALLAAPGAVAAAVVAATELTVVTGPGYEVTLEPPWTVGGDGASPLVSAVPGVAAVPAFRTIDQRVRAQLVPVPDGPGGPLPEEDGPVVGGVPSRFLSEEEEGPVVLRRYAVEAGPGRYELRLVGAPAALEGPEAEDELERLLSRVRWTG</sequence>
<feature type="transmembrane region" description="Helical" evidence="8">
    <location>
        <begin position="104"/>
        <end position="126"/>
    </location>
</feature>
<feature type="transmembrane region" description="Helical" evidence="8">
    <location>
        <begin position="439"/>
        <end position="462"/>
    </location>
</feature>
<proteinExistence type="predicted"/>
<feature type="transmembrane region" description="Helical" evidence="8">
    <location>
        <begin position="523"/>
        <end position="550"/>
    </location>
</feature>
<dbReference type="InterPro" id="IPR001915">
    <property type="entry name" value="Peptidase_M48"/>
</dbReference>
<feature type="region of interest" description="Disordered" evidence="7">
    <location>
        <begin position="1"/>
        <end position="25"/>
    </location>
</feature>
<feature type="transmembrane region" description="Helical" evidence="8">
    <location>
        <begin position="701"/>
        <end position="729"/>
    </location>
</feature>
<evidence type="ECO:0000259" key="9">
    <source>
        <dbReference type="Pfam" id="PF01435"/>
    </source>
</evidence>
<comment type="caution">
    <text evidence="10">The sequence shown here is derived from an EMBL/GenBank/DDBJ whole genome shotgun (WGS) entry which is preliminary data.</text>
</comment>
<feature type="transmembrane region" description="Helical" evidence="8">
    <location>
        <begin position="370"/>
        <end position="394"/>
    </location>
</feature>
<dbReference type="GO" id="GO:0008237">
    <property type="term" value="F:metallopeptidase activity"/>
    <property type="evidence" value="ECO:0007669"/>
    <property type="project" value="UniProtKB-KW"/>
</dbReference>
<feature type="transmembrane region" description="Helical" evidence="8">
    <location>
        <begin position="63"/>
        <end position="84"/>
    </location>
</feature>
<feature type="transmembrane region" description="Helical" evidence="8">
    <location>
        <begin position="406"/>
        <end position="427"/>
    </location>
</feature>
<keyword evidence="5" id="KW-0862">Zinc</keyword>
<keyword evidence="6 10" id="KW-0482">Metalloprotease</keyword>
<keyword evidence="2" id="KW-0645">Protease</keyword>
<feature type="transmembrane region" description="Helical" evidence="8">
    <location>
        <begin position="335"/>
        <end position="358"/>
    </location>
</feature>
<evidence type="ECO:0000256" key="3">
    <source>
        <dbReference type="ARBA" id="ARBA00022723"/>
    </source>
</evidence>
<keyword evidence="11" id="KW-1185">Reference proteome</keyword>
<evidence type="ECO:0000256" key="1">
    <source>
        <dbReference type="ARBA" id="ARBA00001947"/>
    </source>
</evidence>
<dbReference type="EMBL" id="JBHRWW010000016">
    <property type="protein sequence ID" value="MFC3690082.1"/>
    <property type="molecule type" value="Genomic_DNA"/>
</dbReference>
<dbReference type="Pfam" id="PF01435">
    <property type="entry name" value="Peptidase_M48"/>
    <property type="match status" value="1"/>
</dbReference>